<evidence type="ECO:0000313" key="3">
    <source>
        <dbReference type="EMBL" id="GFZ08647.1"/>
    </source>
</evidence>
<evidence type="ECO:0000256" key="1">
    <source>
        <dbReference type="SAM" id="Coils"/>
    </source>
</evidence>
<gene>
    <name evidence="3" type="ORF">Acr_20g0004550</name>
</gene>
<dbReference type="EMBL" id="BJWL01000020">
    <property type="protein sequence ID" value="GFZ08647.1"/>
    <property type="molecule type" value="Genomic_DNA"/>
</dbReference>
<evidence type="ECO:0000256" key="2">
    <source>
        <dbReference type="SAM" id="Phobius"/>
    </source>
</evidence>
<dbReference type="Proteomes" id="UP000585474">
    <property type="component" value="Unassembled WGS sequence"/>
</dbReference>
<reference evidence="3 4" key="1">
    <citation type="submission" date="2019-07" db="EMBL/GenBank/DDBJ databases">
        <title>De Novo Assembly of kiwifruit Actinidia rufa.</title>
        <authorList>
            <person name="Sugita-Konishi S."/>
            <person name="Sato K."/>
            <person name="Mori E."/>
            <person name="Abe Y."/>
            <person name="Kisaki G."/>
            <person name="Hamano K."/>
            <person name="Suezawa K."/>
            <person name="Otani M."/>
            <person name="Fukuda T."/>
            <person name="Manabe T."/>
            <person name="Gomi K."/>
            <person name="Tabuchi M."/>
            <person name="Akimitsu K."/>
            <person name="Kataoka I."/>
        </authorList>
    </citation>
    <scope>NUCLEOTIDE SEQUENCE [LARGE SCALE GENOMIC DNA]</scope>
    <source>
        <strain evidence="4">cv. Fuchu</strain>
    </source>
</reference>
<feature type="transmembrane region" description="Helical" evidence="2">
    <location>
        <begin position="14"/>
        <end position="34"/>
    </location>
</feature>
<accession>A0A7J0GCW3</accession>
<feature type="coiled-coil region" evidence="1">
    <location>
        <begin position="44"/>
        <end position="78"/>
    </location>
</feature>
<dbReference type="AlphaFoldDB" id="A0A7J0GCW3"/>
<keyword evidence="1" id="KW-0175">Coiled coil</keyword>
<name>A0A7J0GCW3_9ERIC</name>
<evidence type="ECO:0000313" key="4">
    <source>
        <dbReference type="Proteomes" id="UP000585474"/>
    </source>
</evidence>
<sequence length="102" mass="11470">MIPSVKTCLIARMIISWGFMLYDVVCTVLPIPIARRLGLLKTINDKQKARIRKTERALQVAEEEMMNAKLEATTVSKELIELIAVSLNCSYSCCCRSSLSVF</sequence>
<proteinExistence type="predicted"/>
<comment type="caution">
    <text evidence="3">The sequence shown here is derived from an EMBL/GenBank/DDBJ whole genome shotgun (WGS) entry which is preliminary data.</text>
</comment>
<keyword evidence="2" id="KW-1133">Transmembrane helix</keyword>
<keyword evidence="4" id="KW-1185">Reference proteome</keyword>
<keyword evidence="2" id="KW-0472">Membrane</keyword>
<protein>
    <submittedName>
        <fullName evidence="3">Uncharacterized protein</fullName>
    </submittedName>
</protein>
<organism evidence="3 4">
    <name type="scientific">Actinidia rufa</name>
    <dbReference type="NCBI Taxonomy" id="165716"/>
    <lineage>
        <taxon>Eukaryota</taxon>
        <taxon>Viridiplantae</taxon>
        <taxon>Streptophyta</taxon>
        <taxon>Embryophyta</taxon>
        <taxon>Tracheophyta</taxon>
        <taxon>Spermatophyta</taxon>
        <taxon>Magnoliopsida</taxon>
        <taxon>eudicotyledons</taxon>
        <taxon>Gunneridae</taxon>
        <taxon>Pentapetalae</taxon>
        <taxon>asterids</taxon>
        <taxon>Ericales</taxon>
        <taxon>Actinidiaceae</taxon>
        <taxon>Actinidia</taxon>
    </lineage>
</organism>
<keyword evidence="2" id="KW-0812">Transmembrane</keyword>